<dbReference type="GO" id="GO:0055085">
    <property type="term" value="P:transmembrane transport"/>
    <property type="evidence" value="ECO:0007669"/>
    <property type="project" value="UniProtKB-ARBA"/>
</dbReference>
<feature type="transmembrane region" description="Helical" evidence="9">
    <location>
        <begin position="177"/>
        <end position="197"/>
    </location>
</feature>
<evidence type="ECO:0000256" key="1">
    <source>
        <dbReference type="ARBA" id="ARBA00004651"/>
    </source>
</evidence>
<dbReference type="FunFam" id="3.40.50.300:FF:000221">
    <property type="entry name" value="Multidrug ABC transporter ATP-binding protein"/>
    <property type="match status" value="1"/>
</dbReference>
<dbReference type="InterPro" id="IPR036640">
    <property type="entry name" value="ABC1_TM_sf"/>
</dbReference>
<feature type="transmembrane region" description="Helical" evidence="9">
    <location>
        <begin position="28"/>
        <end position="53"/>
    </location>
</feature>
<dbReference type="EMBL" id="RXTL01000006">
    <property type="protein sequence ID" value="RTS50378.1"/>
    <property type="molecule type" value="Genomic_DNA"/>
</dbReference>
<dbReference type="InterPro" id="IPR039421">
    <property type="entry name" value="Type_1_exporter"/>
</dbReference>
<gene>
    <name evidence="12" type="ORF">DY940_04480</name>
</gene>
<keyword evidence="2" id="KW-0813">Transport</keyword>
<keyword evidence="3" id="KW-1003">Cell membrane</keyword>
<protein>
    <submittedName>
        <fullName evidence="12">ABC transporter ATP-binding protein</fullName>
    </submittedName>
</protein>
<evidence type="ECO:0000259" key="10">
    <source>
        <dbReference type="PROSITE" id="PS50893"/>
    </source>
</evidence>
<keyword evidence="5" id="KW-0547">Nucleotide-binding</keyword>
<dbReference type="PROSITE" id="PS00211">
    <property type="entry name" value="ABC_TRANSPORTER_1"/>
    <property type="match status" value="1"/>
</dbReference>
<dbReference type="SMART" id="SM00382">
    <property type="entry name" value="AAA"/>
    <property type="match status" value="1"/>
</dbReference>
<evidence type="ECO:0000256" key="9">
    <source>
        <dbReference type="SAM" id="Phobius"/>
    </source>
</evidence>
<dbReference type="InterPro" id="IPR011527">
    <property type="entry name" value="ABC1_TM_dom"/>
</dbReference>
<keyword evidence="8 9" id="KW-0472">Membrane</keyword>
<comment type="subcellular location">
    <subcellularLocation>
        <location evidence="1">Cell membrane</location>
        <topology evidence="1">Multi-pass membrane protein</topology>
    </subcellularLocation>
</comment>
<evidence type="ECO:0000256" key="6">
    <source>
        <dbReference type="ARBA" id="ARBA00022840"/>
    </source>
</evidence>
<dbReference type="RefSeq" id="WP_053806759.1">
    <property type="nucleotide sequence ID" value="NZ_LFXS01000024.1"/>
</dbReference>
<organism evidence="12 13">
    <name type="scientific">Pseudomonas aeruginosa</name>
    <dbReference type="NCBI Taxonomy" id="287"/>
    <lineage>
        <taxon>Bacteria</taxon>
        <taxon>Pseudomonadati</taxon>
        <taxon>Pseudomonadota</taxon>
        <taxon>Gammaproteobacteria</taxon>
        <taxon>Pseudomonadales</taxon>
        <taxon>Pseudomonadaceae</taxon>
        <taxon>Pseudomonas</taxon>
    </lineage>
</organism>
<evidence type="ECO:0000256" key="2">
    <source>
        <dbReference type="ARBA" id="ARBA00022448"/>
    </source>
</evidence>
<dbReference type="Gene3D" id="3.40.50.300">
    <property type="entry name" value="P-loop containing nucleotide triphosphate hydrolases"/>
    <property type="match status" value="1"/>
</dbReference>
<dbReference type="SUPFAM" id="SSF90123">
    <property type="entry name" value="ABC transporter transmembrane region"/>
    <property type="match status" value="1"/>
</dbReference>
<evidence type="ECO:0000313" key="12">
    <source>
        <dbReference type="EMBL" id="RTS50378.1"/>
    </source>
</evidence>
<sequence length="605" mass="64394">MSALEANDTPANEPAPLGQILRPIRSRLICAATLAGLGAALTLVPLAGIAHIAQIALGAVATHATEATVHGELWRTVALSIASLFGGLLLILLAEATAHAADNRLTHHLRLAAARRLAKVPLGWFGSRSSGEIKHAMQDDIGTLHDLTAHFYTTLGRTLGVILTSLVYLFALDWRLALVALLPYVGGLLLIGSAMNFSERQMQAFGAGQARVDNAVVEFVNGIPVIKTFGAGGRAHGNYRTAVDDFLEEFLQLLQPTLGSMSIANALMAPVAVLGVVLAAGTLFVHLDWMTPAAVLPFVLVAPGVSAPLMLLIFIAHGLDPAKGAARRVQDLLRTAVLEQPAAALRQTPTGSEIRIEQVGYTYDAQHKVLANLNLTLEPGTVTALVGPSGAGKSTLARLLLRFFDPSEGRITLGGADLRNLESTELYRHIGFVLQDVRLIHASVHDNIALGRPSAARSEIENAARAANIHERILSLPRGYDSVIGEDAHLSGGEQQRVSIARAILLDPPVLVLDEATAAADAENEVAIQEALSRFAHGRTLLVIAHRLDTVMHADRIVVIDNGTVIEQGRHEELLARNGHYARLWELGGYGDAQAAQRIGGQVTQ</sequence>
<dbReference type="PROSITE" id="PS50893">
    <property type="entry name" value="ABC_TRANSPORTER_2"/>
    <property type="match status" value="1"/>
</dbReference>
<dbReference type="InterPro" id="IPR003439">
    <property type="entry name" value="ABC_transporter-like_ATP-bd"/>
</dbReference>
<feature type="transmembrane region" description="Helical" evidence="9">
    <location>
        <begin position="151"/>
        <end position="171"/>
    </location>
</feature>
<dbReference type="GO" id="GO:0005524">
    <property type="term" value="F:ATP binding"/>
    <property type="evidence" value="ECO:0007669"/>
    <property type="project" value="UniProtKB-KW"/>
</dbReference>
<feature type="domain" description="ABC transporter" evidence="10">
    <location>
        <begin position="354"/>
        <end position="587"/>
    </location>
</feature>
<dbReference type="Pfam" id="PF00005">
    <property type="entry name" value="ABC_tran"/>
    <property type="match status" value="1"/>
</dbReference>
<evidence type="ECO:0000256" key="7">
    <source>
        <dbReference type="ARBA" id="ARBA00022989"/>
    </source>
</evidence>
<keyword evidence="6 12" id="KW-0067">ATP-binding</keyword>
<name>A0ABD7K8I0_PSEAI</name>
<evidence type="ECO:0000259" key="11">
    <source>
        <dbReference type="PROSITE" id="PS50929"/>
    </source>
</evidence>
<dbReference type="SUPFAM" id="SSF52540">
    <property type="entry name" value="P-loop containing nucleoside triphosphate hydrolases"/>
    <property type="match status" value="1"/>
</dbReference>
<accession>A0ABD7K8I0</accession>
<keyword evidence="7 9" id="KW-1133">Transmembrane helix</keyword>
<feature type="transmembrane region" description="Helical" evidence="9">
    <location>
        <begin position="263"/>
        <end position="287"/>
    </location>
</feature>
<evidence type="ECO:0000256" key="4">
    <source>
        <dbReference type="ARBA" id="ARBA00022692"/>
    </source>
</evidence>
<dbReference type="PANTHER" id="PTHR24221:SF654">
    <property type="entry name" value="ATP-BINDING CASSETTE SUB-FAMILY B MEMBER 6"/>
    <property type="match status" value="1"/>
</dbReference>
<feature type="transmembrane region" description="Helical" evidence="9">
    <location>
        <begin position="73"/>
        <end position="94"/>
    </location>
</feature>
<evidence type="ECO:0000256" key="5">
    <source>
        <dbReference type="ARBA" id="ARBA00022741"/>
    </source>
</evidence>
<keyword evidence="4 9" id="KW-0812">Transmembrane</keyword>
<proteinExistence type="predicted"/>
<dbReference type="InterPro" id="IPR027417">
    <property type="entry name" value="P-loop_NTPase"/>
</dbReference>
<dbReference type="GO" id="GO:0005886">
    <property type="term" value="C:plasma membrane"/>
    <property type="evidence" value="ECO:0007669"/>
    <property type="project" value="UniProtKB-SubCell"/>
</dbReference>
<comment type="caution">
    <text evidence="12">The sequence shown here is derived from an EMBL/GenBank/DDBJ whole genome shotgun (WGS) entry which is preliminary data.</text>
</comment>
<dbReference type="InterPro" id="IPR017871">
    <property type="entry name" value="ABC_transporter-like_CS"/>
</dbReference>
<reference evidence="12 13" key="1">
    <citation type="submission" date="2018-12" db="EMBL/GenBank/DDBJ databases">
        <title>Pseudomonas aeruginosa Diversity Panel.</title>
        <authorList>
            <person name="Snesrud E."/>
            <person name="Mcgann P."/>
        </authorList>
    </citation>
    <scope>NUCLEOTIDE SEQUENCE [LARGE SCALE GENOMIC DNA]</scope>
    <source>
        <strain evidence="12 13">MRSN6241</strain>
    </source>
</reference>
<evidence type="ECO:0000256" key="8">
    <source>
        <dbReference type="ARBA" id="ARBA00023136"/>
    </source>
</evidence>
<evidence type="ECO:0000313" key="13">
    <source>
        <dbReference type="Proteomes" id="UP000276985"/>
    </source>
</evidence>
<dbReference type="Pfam" id="PF00664">
    <property type="entry name" value="ABC_membrane"/>
    <property type="match status" value="1"/>
</dbReference>
<dbReference type="Gene3D" id="1.20.1560.10">
    <property type="entry name" value="ABC transporter type 1, transmembrane domain"/>
    <property type="match status" value="1"/>
</dbReference>
<feature type="transmembrane region" description="Helical" evidence="9">
    <location>
        <begin position="293"/>
        <end position="319"/>
    </location>
</feature>
<dbReference type="Proteomes" id="UP000276985">
    <property type="component" value="Unassembled WGS sequence"/>
</dbReference>
<dbReference type="PROSITE" id="PS50929">
    <property type="entry name" value="ABC_TM1F"/>
    <property type="match status" value="1"/>
</dbReference>
<evidence type="ECO:0000256" key="3">
    <source>
        <dbReference type="ARBA" id="ARBA00022475"/>
    </source>
</evidence>
<feature type="domain" description="ABC transmembrane type-1" evidence="11">
    <location>
        <begin position="55"/>
        <end position="319"/>
    </location>
</feature>
<dbReference type="InterPro" id="IPR003593">
    <property type="entry name" value="AAA+_ATPase"/>
</dbReference>
<dbReference type="AlphaFoldDB" id="A0ABD7K8I0"/>
<dbReference type="PANTHER" id="PTHR24221">
    <property type="entry name" value="ATP-BINDING CASSETTE SUB-FAMILY B"/>
    <property type="match status" value="1"/>
</dbReference>